<evidence type="ECO:0000259" key="5">
    <source>
        <dbReference type="PROSITE" id="PS50931"/>
    </source>
</evidence>
<accession>A0ABR8YDX7</accession>
<keyword evidence="4" id="KW-0804">Transcription</keyword>
<comment type="caution">
    <text evidence="6">The sequence shown here is derived from an EMBL/GenBank/DDBJ whole genome shotgun (WGS) entry which is preliminary data.</text>
</comment>
<comment type="similarity">
    <text evidence="1">Belongs to the LysR transcriptional regulatory family.</text>
</comment>
<evidence type="ECO:0000256" key="1">
    <source>
        <dbReference type="ARBA" id="ARBA00009437"/>
    </source>
</evidence>
<organism evidence="6 7">
    <name type="scientific">Arthrobacter pullicola</name>
    <dbReference type="NCBI Taxonomy" id="2762224"/>
    <lineage>
        <taxon>Bacteria</taxon>
        <taxon>Bacillati</taxon>
        <taxon>Actinomycetota</taxon>
        <taxon>Actinomycetes</taxon>
        <taxon>Micrococcales</taxon>
        <taxon>Micrococcaceae</taxon>
        <taxon>Arthrobacter</taxon>
    </lineage>
</organism>
<evidence type="ECO:0000256" key="3">
    <source>
        <dbReference type="ARBA" id="ARBA00023125"/>
    </source>
</evidence>
<evidence type="ECO:0000256" key="4">
    <source>
        <dbReference type="ARBA" id="ARBA00023163"/>
    </source>
</evidence>
<dbReference type="Proteomes" id="UP000652763">
    <property type="component" value="Unassembled WGS sequence"/>
</dbReference>
<dbReference type="Pfam" id="PF03466">
    <property type="entry name" value="LysR_substrate"/>
    <property type="match status" value="1"/>
</dbReference>
<dbReference type="InterPro" id="IPR036390">
    <property type="entry name" value="WH_DNA-bd_sf"/>
</dbReference>
<keyword evidence="7" id="KW-1185">Reference proteome</keyword>
<dbReference type="SUPFAM" id="SSF46785">
    <property type="entry name" value="Winged helix' DNA-binding domain"/>
    <property type="match status" value="1"/>
</dbReference>
<dbReference type="Gene3D" id="3.40.190.290">
    <property type="match status" value="1"/>
</dbReference>
<dbReference type="EMBL" id="JACSQC010000001">
    <property type="protein sequence ID" value="MBD8042426.1"/>
    <property type="molecule type" value="Genomic_DNA"/>
</dbReference>
<keyword evidence="3" id="KW-0238">DNA-binding</keyword>
<dbReference type="PRINTS" id="PR00039">
    <property type="entry name" value="HTHLYSR"/>
</dbReference>
<dbReference type="Gene3D" id="1.10.10.10">
    <property type="entry name" value="Winged helix-like DNA-binding domain superfamily/Winged helix DNA-binding domain"/>
    <property type="match status" value="1"/>
</dbReference>
<evidence type="ECO:0000313" key="7">
    <source>
        <dbReference type="Proteomes" id="UP000652763"/>
    </source>
</evidence>
<keyword evidence="2" id="KW-0805">Transcription regulation</keyword>
<reference evidence="6 7" key="1">
    <citation type="submission" date="2020-08" db="EMBL/GenBank/DDBJ databases">
        <title>A Genomic Blueprint of the Chicken Gut Microbiome.</title>
        <authorList>
            <person name="Gilroy R."/>
            <person name="Ravi A."/>
            <person name="Getino M."/>
            <person name="Pursley I."/>
            <person name="Horton D.L."/>
            <person name="Alikhan N.-F."/>
            <person name="Baker D."/>
            <person name="Gharbi K."/>
            <person name="Hall N."/>
            <person name="Watson M."/>
            <person name="Adriaenssens E.M."/>
            <person name="Foster-Nyarko E."/>
            <person name="Jarju S."/>
            <person name="Secka A."/>
            <person name="Antonio M."/>
            <person name="Oren A."/>
            <person name="Chaudhuri R."/>
            <person name="La Ragione R.M."/>
            <person name="Hildebrand F."/>
            <person name="Pallen M.J."/>
        </authorList>
    </citation>
    <scope>NUCLEOTIDE SEQUENCE [LARGE SCALE GENOMIC DNA]</scope>
    <source>
        <strain evidence="6 7">Sa2BUA2</strain>
    </source>
</reference>
<dbReference type="InterPro" id="IPR036388">
    <property type="entry name" value="WH-like_DNA-bd_sf"/>
</dbReference>
<name>A0ABR8YDX7_9MICC</name>
<gene>
    <name evidence="6" type="ORF">H9638_01240</name>
</gene>
<dbReference type="InterPro" id="IPR000847">
    <property type="entry name" value="LysR_HTH_N"/>
</dbReference>
<dbReference type="PANTHER" id="PTHR30346">
    <property type="entry name" value="TRANSCRIPTIONAL DUAL REGULATOR HCAR-RELATED"/>
    <property type="match status" value="1"/>
</dbReference>
<dbReference type="Pfam" id="PF00126">
    <property type="entry name" value="HTH_1"/>
    <property type="match status" value="1"/>
</dbReference>
<sequence>MEFRQIEYFVRAASTGSVSSAAAELHMTQPALSRQIAELEREIGNRLFVRTAKGVTMTEAGEALYSHAHQLIGHMEKIPEIVRVAASGNRVLRIGAPPGLPHDWFRRISARVRAADQRVQLSLFEASSDEQRRLLRNGALDVGLLHARPREGHAKHVLTQPLGAVLPPGSPLAGRKSLSLADLDTLTVMAHAVGEIKAQEVKLRAAADAAGIRARWVFRRFSHHALLIADLASADAALTTQASAAINFPDWPWVPLDALDEEGMEMLVRTWVTWPSAVQSGPVEVLVQAMMEEAENPRSVHRP</sequence>
<evidence type="ECO:0000256" key="2">
    <source>
        <dbReference type="ARBA" id="ARBA00023015"/>
    </source>
</evidence>
<feature type="domain" description="HTH lysR-type" evidence="5">
    <location>
        <begin position="1"/>
        <end position="58"/>
    </location>
</feature>
<dbReference type="RefSeq" id="WP_191745366.1">
    <property type="nucleotide sequence ID" value="NZ_JACSQC010000001.1"/>
</dbReference>
<dbReference type="PROSITE" id="PS50931">
    <property type="entry name" value="HTH_LYSR"/>
    <property type="match status" value="1"/>
</dbReference>
<dbReference type="SUPFAM" id="SSF53850">
    <property type="entry name" value="Periplasmic binding protein-like II"/>
    <property type="match status" value="1"/>
</dbReference>
<dbReference type="PANTHER" id="PTHR30346:SF17">
    <property type="entry name" value="LYSR FAMILY TRANSCRIPTIONAL REGULATOR"/>
    <property type="match status" value="1"/>
</dbReference>
<dbReference type="InterPro" id="IPR005119">
    <property type="entry name" value="LysR_subst-bd"/>
</dbReference>
<proteinExistence type="inferred from homology"/>
<protein>
    <submittedName>
        <fullName evidence="6">LysR family transcriptional regulator</fullName>
    </submittedName>
</protein>
<evidence type="ECO:0000313" key="6">
    <source>
        <dbReference type="EMBL" id="MBD8042426.1"/>
    </source>
</evidence>